<evidence type="ECO:0000313" key="2">
    <source>
        <dbReference type="Proteomes" id="UP000255177"/>
    </source>
</evidence>
<organism evidence="1 2">
    <name type="scientific">Pseudomonas wadenswilerensis</name>
    <dbReference type="NCBI Taxonomy" id="1785161"/>
    <lineage>
        <taxon>Bacteria</taxon>
        <taxon>Pseudomonadati</taxon>
        <taxon>Pseudomonadota</taxon>
        <taxon>Gammaproteobacteria</taxon>
        <taxon>Pseudomonadales</taxon>
        <taxon>Pseudomonadaceae</taxon>
        <taxon>Pseudomonas</taxon>
    </lineage>
</organism>
<dbReference type="EMBL" id="UIDD01000006">
    <property type="protein sequence ID" value="SUQ62686.1"/>
    <property type="molecule type" value="Genomic_DNA"/>
</dbReference>
<name>A0A380SZM5_9PSED</name>
<dbReference type="AlphaFoldDB" id="A0A380SZM5"/>
<dbReference type="RefSeq" id="WP_115086280.1">
    <property type="nucleotide sequence ID" value="NZ_CBCSFG010000028.1"/>
</dbReference>
<proteinExistence type="predicted"/>
<dbReference type="Proteomes" id="UP000255177">
    <property type="component" value="Unassembled WGS sequence"/>
</dbReference>
<gene>
    <name evidence="1" type="ORF">CCOS864_02132</name>
</gene>
<accession>A0A380SZM5</accession>
<protein>
    <submittedName>
        <fullName evidence="1">Uncharacterized protein</fullName>
    </submittedName>
</protein>
<keyword evidence="2" id="KW-1185">Reference proteome</keyword>
<evidence type="ECO:0000313" key="1">
    <source>
        <dbReference type="EMBL" id="SUQ62686.1"/>
    </source>
</evidence>
<reference evidence="2" key="1">
    <citation type="submission" date="2018-07" db="EMBL/GenBank/DDBJ databases">
        <authorList>
            <person name="Blom J."/>
        </authorList>
    </citation>
    <scope>NUCLEOTIDE SEQUENCE [LARGE SCALE GENOMIC DNA]</scope>
    <source>
        <strain evidence="2">CCOS 864</strain>
    </source>
</reference>
<sequence length="77" mass="8711">MKQRQQQTDAFKVKTESGKTYGIEEFTHQIYQEFLNPADNGWADGIKEFKVVGGGRANRKSSNEYEIVATGEIAVRI</sequence>